<dbReference type="PANTHER" id="PTHR44305:SF24">
    <property type="entry name" value="TYROSINE-PROTEIN KINASE C03B1.5-RELATED"/>
    <property type="match status" value="1"/>
</dbReference>
<feature type="compositionally biased region" description="Basic and acidic residues" evidence="1">
    <location>
        <begin position="348"/>
        <end position="369"/>
    </location>
</feature>
<name>A0A6A5QRI6_AMPQU</name>
<dbReference type="SMART" id="SM00220">
    <property type="entry name" value="S_TKc"/>
    <property type="match status" value="1"/>
</dbReference>
<dbReference type="EMBL" id="ML979134">
    <property type="protein sequence ID" value="KAF1918295.1"/>
    <property type="molecule type" value="Genomic_DNA"/>
</dbReference>
<feature type="compositionally biased region" description="Acidic residues" evidence="1">
    <location>
        <begin position="370"/>
        <end position="382"/>
    </location>
</feature>
<dbReference type="GO" id="GO:0004672">
    <property type="term" value="F:protein kinase activity"/>
    <property type="evidence" value="ECO:0007669"/>
    <property type="project" value="InterPro"/>
</dbReference>
<dbReference type="InterPro" id="IPR011009">
    <property type="entry name" value="Kinase-like_dom_sf"/>
</dbReference>
<reference evidence="3" key="1">
    <citation type="journal article" date="2020" name="Stud. Mycol.">
        <title>101 Dothideomycetes genomes: a test case for predicting lifestyles and emergence of pathogens.</title>
        <authorList>
            <person name="Haridas S."/>
            <person name="Albert R."/>
            <person name="Binder M."/>
            <person name="Bloem J."/>
            <person name="Labutti K."/>
            <person name="Salamov A."/>
            <person name="Andreopoulos B."/>
            <person name="Baker S."/>
            <person name="Barry K."/>
            <person name="Bills G."/>
            <person name="Bluhm B."/>
            <person name="Cannon C."/>
            <person name="Castanera R."/>
            <person name="Culley D."/>
            <person name="Daum C."/>
            <person name="Ezra D."/>
            <person name="Gonzalez J."/>
            <person name="Henrissat B."/>
            <person name="Kuo A."/>
            <person name="Liang C."/>
            <person name="Lipzen A."/>
            <person name="Lutzoni F."/>
            <person name="Magnuson J."/>
            <person name="Mondo S."/>
            <person name="Nolan M."/>
            <person name="Ohm R."/>
            <person name="Pangilinan J."/>
            <person name="Park H.-J."/>
            <person name="Ramirez L."/>
            <person name="Alfaro M."/>
            <person name="Sun H."/>
            <person name="Tritt A."/>
            <person name="Yoshinaga Y."/>
            <person name="Zwiers L.-H."/>
            <person name="Turgeon B."/>
            <person name="Goodwin S."/>
            <person name="Spatafora J."/>
            <person name="Crous P."/>
            <person name="Grigoriev I."/>
        </authorList>
    </citation>
    <scope>NUCLEOTIDE SEQUENCE</scope>
    <source>
        <strain evidence="3">HMLAC05119</strain>
    </source>
</reference>
<keyword evidence="4" id="KW-1185">Reference proteome</keyword>
<sequence length="583" mass="65734">MPPPFVRAYNYFKYDADIYILANRPTWTARDRQNTVSTLWAGSDVIRLHYQDAPQNAGPSPGLPVNPNLIPVLPYTVADVQSAKSTQTLPAPHVPDAAENDDEEEEGAEPDDEAPAPGPDAGPVDQAPLPEVPVQLQVEEAPALTAAARGVDKLPYDFWPQMPWSPKPDIPGMTRADRGNDEMMDAWLRTKPLMTSGEETQWHGVKYLGSGGYGAAGLWVEVNDTDVITDVMVVKDAQMNASHFRDPAFWRNGLPQEIRIHQLIEERRSVETEGYLPEIFIWYVLKALASACTLLQLGRVPQRSQENETQEDVLLPGWKPIMHLDIRTANVLLNLGKRERTKKRGHKGKDEAKVEPPQKRARLEPRESSGDEEELEDWEGSDWDDLPVKPVLADFGIAFYSLNNENCPISDNPEDHIWNREATCYAPEHQLQRGPPWVPLNEKTDVWGIGSIIWSLIAHADPENGPVREDIDAKPGSEIPLSAQRKRNRKVHTRYTTLNGQIYLPAISYSDEIKNLARACLNWDQDKRPTLAELLGEARTRVCRPEAKEELMDWERFELTLPDDVDEFEIGATCDIRRRTPGV</sequence>
<dbReference type="PANTHER" id="PTHR44305">
    <property type="entry name" value="SI:DKEY-192D15.2-RELATED"/>
    <property type="match status" value="1"/>
</dbReference>
<evidence type="ECO:0000256" key="1">
    <source>
        <dbReference type="SAM" id="MobiDB-lite"/>
    </source>
</evidence>
<evidence type="ECO:0000313" key="4">
    <source>
        <dbReference type="Proteomes" id="UP000800096"/>
    </source>
</evidence>
<gene>
    <name evidence="3" type="ORF">BDU57DRAFT_537867</name>
</gene>
<dbReference type="PROSITE" id="PS50011">
    <property type="entry name" value="PROTEIN_KINASE_DOM"/>
    <property type="match status" value="1"/>
</dbReference>
<dbReference type="AlphaFoldDB" id="A0A6A5QRI6"/>
<organism evidence="3 4">
    <name type="scientific">Ampelomyces quisqualis</name>
    <name type="common">Powdery mildew agent</name>
    <dbReference type="NCBI Taxonomy" id="50730"/>
    <lineage>
        <taxon>Eukaryota</taxon>
        <taxon>Fungi</taxon>
        <taxon>Dikarya</taxon>
        <taxon>Ascomycota</taxon>
        <taxon>Pezizomycotina</taxon>
        <taxon>Dothideomycetes</taxon>
        <taxon>Pleosporomycetidae</taxon>
        <taxon>Pleosporales</taxon>
        <taxon>Pleosporineae</taxon>
        <taxon>Phaeosphaeriaceae</taxon>
        <taxon>Ampelomyces</taxon>
    </lineage>
</organism>
<accession>A0A6A5QRI6</accession>
<dbReference type="SUPFAM" id="SSF56112">
    <property type="entry name" value="Protein kinase-like (PK-like)"/>
    <property type="match status" value="1"/>
</dbReference>
<dbReference type="Proteomes" id="UP000800096">
    <property type="component" value="Unassembled WGS sequence"/>
</dbReference>
<evidence type="ECO:0000259" key="2">
    <source>
        <dbReference type="PROSITE" id="PS50011"/>
    </source>
</evidence>
<feature type="region of interest" description="Disordered" evidence="1">
    <location>
        <begin position="337"/>
        <end position="382"/>
    </location>
</feature>
<dbReference type="Gene3D" id="1.10.510.10">
    <property type="entry name" value="Transferase(Phosphotransferase) domain 1"/>
    <property type="match status" value="1"/>
</dbReference>
<protein>
    <recommendedName>
        <fullName evidence="2">Protein kinase domain-containing protein</fullName>
    </recommendedName>
</protein>
<feature type="domain" description="Protein kinase" evidence="2">
    <location>
        <begin position="202"/>
        <end position="542"/>
    </location>
</feature>
<evidence type="ECO:0000313" key="3">
    <source>
        <dbReference type="EMBL" id="KAF1918295.1"/>
    </source>
</evidence>
<feature type="compositionally biased region" description="Acidic residues" evidence="1">
    <location>
        <begin position="98"/>
        <end position="114"/>
    </location>
</feature>
<dbReference type="OrthoDB" id="3673723at2759"/>
<dbReference type="InterPro" id="IPR053083">
    <property type="entry name" value="TF_kinase-domain_protein"/>
</dbReference>
<dbReference type="GO" id="GO:0005524">
    <property type="term" value="F:ATP binding"/>
    <property type="evidence" value="ECO:0007669"/>
    <property type="project" value="InterPro"/>
</dbReference>
<proteinExistence type="predicted"/>
<feature type="region of interest" description="Disordered" evidence="1">
    <location>
        <begin position="84"/>
        <end position="128"/>
    </location>
</feature>
<dbReference type="InterPro" id="IPR000719">
    <property type="entry name" value="Prot_kinase_dom"/>
</dbReference>
<feature type="compositionally biased region" description="Low complexity" evidence="1">
    <location>
        <begin position="119"/>
        <end position="128"/>
    </location>
</feature>